<sequence>MFVNVNAAARHVEMVEAFGLPENLQRYYPEVFGAYHVNDDTCYWEFSPITKVWDVKVCGDYDSRDCEQTVRQSPFWTEEERLDAEEKLRNLAFLPRPSIPKNPGNWRNRPQFVYEGWVFSWTFNQRENRWQLELMGRP</sequence>
<dbReference type="Proteomes" id="UP000311469">
    <property type="component" value="Chromosome cSF1"/>
</dbReference>
<accession>A0A5B8CI26</accession>
<gene>
    <name evidence="1" type="ORF">FIL70_12220</name>
</gene>
<proteinExistence type="predicted"/>
<dbReference type="EMBL" id="CP041016">
    <property type="protein sequence ID" value="QDC37886.1"/>
    <property type="molecule type" value="Genomic_DNA"/>
</dbReference>
<dbReference type="KEGG" id="sufl:FIL70_12220"/>
<organism evidence="1 2">
    <name type="scientific">Sphingobium fuliginis ATCC 27551</name>
    <dbReference type="NCBI Taxonomy" id="1208342"/>
    <lineage>
        <taxon>Bacteria</taxon>
        <taxon>Pseudomonadati</taxon>
        <taxon>Pseudomonadota</taxon>
        <taxon>Alphaproteobacteria</taxon>
        <taxon>Sphingomonadales</taxon>
        <taxon>Sphingomonadaceae</taxon>
        <taxon>Sphingobium</taxon>
    </lineage>
</organism>
<protein>
    <submittedName>
        <fullName evidence="1">Uncharacterized protein</fullName>
    </submittedName>
</protein>
<evidence type="ECO:0000313" key="1">
    <source>
        <dbReference type="EMBL" id="QDC37886.1"/>
    </source>
</evidence>
<dbReference type="RefSeq" id="WP_061939426.1">
    <property type="nucleotide sequence ID" value="NZ_CP041016.1"/>
</dbReference>
<name>A0A5B8CI26_SPHSA</name>
<dbReference type="AlphaFoldDB" id="A0A5B8CI26"/>
<reference evidence="1 2" key="1">
    <citation type="submission" date="2019-06" db="EMBL/GenBank/DDBJ databases">
        <title>Genome organization and adaptive potential of archetypical organophosphate degarding Sphingobium fuliginis ATCC 27551.</title>
        <authorList>
            <person name="Sarwar A."/>
            <person name="Parthasarathy S."/>
            <person name="Singh C."/>
            <person name="Siddavattam D."/>
        </authorList>
    </citation>
    <scope>NUCLEOTIDE SEQUENCE [LARGE SCALE GENOMIC DNA]</scope>
    <source>
        <strain evidence="1 2">ATCC 27551</strain>
    </source>
</reference>
<evidence type="ECO:0000313" key="2">
    <source>
        <dbReference type="Proteomes" id="UP000311469"/>
    </source>
</evidence>